<dbReference type="GO" id="GO:0005929">
    <property type="term" value="C:cilium"/>
    <property type="evidence" value="ECO:0007669"/>
    <property type="project" value="TreeGrafter"/>
</dbReference>
<feature type="compositionally biased region" description="Pro residues" evidence="1">
    <location>
        <begin position="181"/>
        <end position="199"/>
    </location>
</feature>
<dbReference type="GO" id="GO:0060271">
    <property type="term" value="P:cilium assembly"/>
    <property type="evidence" value="ECO:0007669"/>
    <property type="project" value="TreeGrafter"/>
</dbReference>
<dbReference type="AlphaFoldDB" id="A0A836CEW0"/>
<protein>
    <submittedName>
        <fullName evidence="2">Uncharacterized protein</fullName>
    </submittedName>
</protein>
<dbReference type="InterPro" id="IPR040379">
    <property type="entry name" value="WDR19/dyf-2"/>
</dbReference>
<comment type="caution">
    <text evidence="2">The sequence shown here is derived from an EMBL/GenBank/DDBJ whole genome shotgun (WGS) entry which is preliminary data.</text>
</comment>
<evidence type="ECO:0000256" key="1">
    <source>
        <dbReference type="SAM" id="MobiDB-lite"/>
    </source>
</evidence>
<dbReference type="EMBL" id="JAFCMP010000235">
    <property type="protein sequence ID" value="KAG5182618.1"/>
    <property type="molecule type" value="Genomic_DNA"/>
</dbReference>
<accession>A0A836CEW0</accession>
<dbReference type="GO" id="GO:0030991">
    <property type="term" value="C:intraciliary transport particle A"/>
    <property type="evidence" value="ECO:0007669"/>
    <property type="project" value="TreeGrafter"/>
</dbReference>
<dbReference type="Proteomes" id="UP000664859">
    <property type="component" value="Unassembled WGS sequence"/>
</dbReference>
<name>A0A836CEW0_9STRA</name>
<reference evidence="2" key="1">
    <citation type="submission" date="2021-02" db="EMBL/GenBank/DDBJ databases">
        <title>First Annotated Genome of the Yellow-green Alga Tribonema minus.</title>
        <authorList>
            <person name="Mahan K.M."/>
        </authorList>
    </citation>
    <scope>NUCLEOTIDE SEQUENCE</scope>
    <source>
        <strain evidence="2">UTEX B ZZ1240</strain>
    </source>
</reference>
<evidence type="ECO:0000313" key="3">
    <source>
        <dbReference type="Proteomes" id="UP000664859"/>
    </source>
</evidence>
<proteinExistence type="predicted"/>
<dbReference type="OrthoDB" id="10250638at2759"/>
<dbReference type="PANTHER" id="PTHR14920">
    <property type="entry name" value="OSMOTIC AVOIDANCE ABNORMAL PROTEIN 1/WD REPEAT MEMBRANE PROTEIN"/>
    <property type="match status" value="1"/>
</dbReference>
<dbReference type="PANTHER" id="PTHR14920:SF0">
    <property type="entry name" value="WD REPEAT DOMAIN 19"/>
    <property type="match status" value="1"/>
</dbReference>
<keyword evidence="3" id="KW-1185">Reference proteome</keyword>
<feature type="region of interest" description="Disordered" evidence="1">
    <location>
        <begin position="173"/>
        <end position="204"/>
    </location>
</feature>
<organism evidence="2 3">
    <name type="scientific">Tribonema minus</name>
    <dbReference type="NCBI Taxonomy" id="303371"/>
    <lineage>
        <taxon>Eukaryota</taxon>
        <taxon>Sar</taxon>
        <taxon>Stramenopiles</taxon>
        <taxon>Ochrophyta</taxon>
        <taxon>PX clade</taxon>
        <taxon>Xanthophyceae</taxon>
        <taxon>Tribonematales</taxon>
        <taxon>Tribonemataceae</taxon>
        <taxon>Tribonema</taxon>
    </lineage>
</organism>
<dbReference type="GO" id="GO:0035721">
    <property type="term" value="P:intraciliary retrograde transport"/>
    <property type="evidence" value="ECO:0007669"/>
    <property type="project" value="InterPro"/>
</dbReference>
<evidence type="ECO:0000313" key="2">
    <source>
        <dbReference type="EMBL" id="KAG5182618.1"/>
    </source>
</evidence>
<sequence length="564" mass="60181">MRAYTLPPQTRTLRCRLGCPAARKLIRRHVPARRRHAHGGGGGAVRRANTLVGGSGGAAAAAAADDGNAVELHAVLCGTTGSTSSPWRCSRWRPRRACTAASATPAWCAASSARRRRLIAGEVAALFGDYGLVQELMLGSARGLAALDMRRDLLHWEQALKLATALRPGWSRRCSQASTTAPPPPPPPRSCAPPAPPAPHSCSPLVPPASHAAAWRRSAALAQAAAAGDSGGGGSSGGGGGGGGSYGVRLLRECAAILEDMRHRAEAAALWEASERALAIYLAARNMLQAAALAPKVTLNRRSCEAAGQWGAAAAAHERARDHGQRRAPVPRPTGPLAAYCSVTQRVHGALKVCGVFDACALLQQQPAKSAPCGNSTALQHSRSFIKATLQLARWRRSSARACAVAAAAVVTRRRRRRRGRCLADALRVARYYKVQGDLGTAKQHYAACGQHRRGLQLGEAEVAAAIDVVGRMRNDMLMHTLIDYLMGETGGVLKDPNHIYHLYLALDNYQHVTKLAIMIAIQEQDVRNNCEAHAVLYQAIRRLEDQRARVPQALRHPCLLLHS</sequence>
<gene>
    <name evidence="2" type="ORF">JKP88DRAFT_318615</name>
</gene>